<dbReference type="EMBL" id="CP015118">
    <property type="protein sequence ID" value="ARN23990.1"/>
    <property type="molecule type" value="Genomic_DNA"/>
</dbReference>
<dbReference type="NCBIfam" id="NF005480">
    <property type="entry name" value="PRK07081.1"/>
    <property type="match status" value="1"/>
</dbReference>
<dbReference type="KEGG" id="rgu:A4W93_20985"/>
<organism evidence="1 2">
    <name type="scientific">Piscinibacter gummiphilus</name>
    <dbReference type="NCBI Taxonomy" id="946333"/>
    <lineage>
        <taxon>Bacteria</taxon>
        <taxon>Pseudomonadati</taxon>
        <taxon>Pseudomonadota</taxon>
        <taxon>Betaproteobacteria</taxon>
        <taxon>Burkholderiales</taxon>
        <taxon>Sphaerotilaceae</taxon>
        <taxon>Piscinibacter</taxon>
    </lineage>
</organism>
<name>A0A1W6LIE7_9BURK</name>
<dbReference type="Pfam" id="PF00550">
    <property type="entry name" value="PP-binding"/>
    <property type="match status" value="1"/>
</dbReference>
<gene>
    <name evidence="1" type="ORF">A4W93_20985</name>
</gene>
<dbReference type="PROSITE" id="PS50075">
    <property type="entry name" value="CARRIER"/>
    <property type="match status" value="1"/>
</dbReference>
<dbReference type="InterPro" id="IPR036736">
    <property type="entry name" value="ACP-like_sf"/>
</dbReference>
<dbReference type="RefSeq" id="WP_085752473.1">
    <property type="nucleotide sequence ID" value="NZ_BSPR01000006.1"/>
</dbReference>
<accession>A0A1W6LIE7</accession>
<dbReference type="AlphaFoldDB" id="A0A1W6LIE7"/>
<sequence length="80" mass="8743">MNSDKIRAVIAKHARLSIDASTLADDSDLYEAGLTSLTTVNLMLALEDAFDIEFPDNKLGRKTFESIRSISEVLDELVGA</sequence>
<reference evidence="1 2" key="1">
    <citation type="submission" date="2016-04" db="EMBL/GenBank/DDBJ databases">
        <title>Complete genome sequence of natural rubber-degrading, novel Gram-negative bacterium, Rhizobacter gummiphilus strain NS21.</title>
        <authorList>
            <person name="Tabata M."/>
            <person name="Kasai D."/>
            <person name="Fukuda M."/>
        </authorList>
    </citation>
    <scope>NUCLEOTIDE SEQUENCE [LARGE SCALE GENOMIC DNA]</scope>
    <source>
        <strain evidence="1 2">NS21</strain>
    </source>
</reference>
<proteinExistence type="predicted"/>
<dbReference type="STRING" id="946333.A4W93_20985"/>
<dbReference type="OrthoDB" id="7284767at2"/>
<dbReference type="InterPro" id="IPR009081">
    <property type="entry name" value="PP-bd_ACP"/>
</dbReference>
<dbReference type="Proteomes" id="UP000193427">
    <property type="component" value="Chromosome"/>
</dbReference>
<keyword evidence="2" id="KW-1185">Reference proteome</keyword>
<dbReference type="Gene3D" id="1.10.1200.10">
    <property type="entry name" value="ACP-like"/>
    <property type="match status" value="1"/>
</dbReference>
<protein>
    <submittedName>
        <fullName evidence="1">Acyl carrier protein</fullName>
    </submittedName>
</protein>
<evidence type="ECO:0000313" key="2">
    <source>
        <dbReference type="Proteomes" id="UP000193427"/>
    </source>
</evidence>
<dbReference type="SUPFAM" id="SSF47336">
    <property type="entry name" value="ACP-like"/>
    <property type="match status" value="1"/>
</dbReference>
<evidence type="ECO:0000313" key="1">
    <source>
        <dbReference type="EMBL" id="ARN23990.1"/>
    </source>
</evidence>